<evidence type="ECO:0000256" key="1">
    <source>
        <dbReference type="ARBA" id="ARBA00003125"/>
    </source>
</evidence>
<feature type="binding site" evidence="11">
    <location>
        <position position="258"/>
    </location>
    <ligand>
        <name>FMN</name>
        <dbReference type="ChEBI" id="CHEBI:58210"/>
    </ligand>
</feature>
<evidence type="ECO:0000256" key="7">
    <source>
        <dbReference type="ARBA" id="ARBA00022975"/>
    </source>
</evidence>
<feature type="binding site" evidence="11">
    <location>
        <begin position="74"/>
        <end position="78"/>
    </location>
    <ligand>
        <name>FMN</name>
        <dbReference type="ChEBI" id="CHEBI:58210"/>
    </ligand>
</feature>
<gene>
    <name evidence="11" type="primary">pyrD</name>
    <name evidence="13" type="ORF">FHX74_002718</name>
</gene>
<dbReference type="InterPro" id="IPR001295">
    <property type="entry name" value="Dihydroorotate_DH_CS"/>
</dbReference>
<keyword evidence="11" id="KW-1003">Cell membrane</keyword>
<name>A0A7W3P6N0_9ACTN</name>
<keyword evidence="7 11" id="KW-0665">Pyrimidine biosynthesis</keyword>
<keyword evidence="5 11" id="KW-0285">Flavoprotein</keyword>
<reference evidence="13 14" key="1">
    <citation type="submission" date="2020-07" db="EMBL/GenBank/DDBJ databases">
        <title>Sequencing the genomes of 1000 actinobacteria strains.</title>
        <authorList>
            <person name="Klenk H.-P."/>
        </authorList>
    </citation>
    <scope>NUCLEOTIDE SEQUENCE [LARGE SCALE GENOMIC DNA]</scope>
    <source>
        <strain evidence="13 14">DSM 100723</strain>
    </source>
</reference>
<dbReference type="CDD" id="cd04738">
    <property type="entry name" value="DHOD_2_like"/>
    <property type="match status" value="1"/>
</dbReference>
<feature type="binding site" evidence="11">
    <location>
        <begin position="331"/>
        <end position="332"/>
    </location>
    <ligand>
        <name>FMN</name>
        <dbReference type="ChEBI" id="CHEBI:58210"/>
    </ligand>
</feature>
<feature type="domain" description="Dihydroorotate dehydrogenase catalytic" evidence="12">
    <location>
        <begin position="59"/>
        <end position="348"/>
    </location>
</feature>
<accession>A0A7W3P6N0</accession>
<dbReference type="EC" id="1.3.5.2" evidence="11"/>
<dbReference type="Gene3D" id="3.20.20.70">
    <property type="entry name" value="Aldolase class I"/>
    <property type="match status" value="1"/>
</dbReference>
<dbReference type="GO" id="GO:0005737">
    <property type="term" value="C:cytoplasm"/>
    <property type="evidence" value="ECO:0007669"/>
    <property type="project" value="InterPro"/>
</dbReference>
<organism evidence="13 14">
    <name type="scientific">Microlunatus kandeliicorticis</name>
    <dbReference type="NCBI Taxonomy" id="1759536"/>
    <lineage>
        <taxon>Bacteria</taxon>
        <taxon>Bacillati</taxon>
        <taxon>Actinomycetota</taxon>
        <taxon>Actinomycetes</taxon>
        <taxon>Propionibacteriales</taxon>
        <taxon>Propionibacteriaceae</taxon>
        <taxon>Microlunatus</taxon>
    </lineage>
</organism>
<dbReference type="UniPathway" id="UPA00070">
    <property type="reaction ID" value="UER00946"/>
</dbReference>
<dbReference type="GO" id="GO:0106430">
    <property type="term" value="F:dihydroorotate dehydrogenase (quinone) activity"/>
    <property type="evidence" value="ECO:0007669"/>
    <property type="project" value="UniProtKB-EC"/>
</dbReference>
<dbReference type="GO" id="GO:0005886">
    <property type="term" value="C:plasma membrane"/>
    <property type="evidence" value="ECO:0007669"/>
    <property type="project" value="UniProtKB-SubCell"/>
</dbReference>
<comment type="cofactor">
    <cofactor evidence="11">
        <name>FMN</name>
        <dbReference type="ChEBI" id="CHEBI:58210"/>
    </cofactor>
    <text evidence="11">Binds 1 FMN per subunit.</text>
</comment>
<feature type="binding site" evidence="11">
    <location>
        <position position="191"/>
    </location>
    <ligand>
        <name>substrate</name>
    </ligand>
</feature>
<dbReference type="Pfam" id="PF01180">
    <property type="entry name" value="DHO_dh"/>
    <property type="match status" value="1"/>
</dbReference>
<comment type="pathway">
    <text evidence="3 11">Pyrimidine metabolism; UMP biosynthesis via de novo pathway; orotate from (S)-dihydroorotate (quinone route): step 1/1.</text>
</comment>
<evidence type="ECO:0000256" key="6">
    <source>
        <dbReference type="ARBA" id="ARBA00022643"/>
    </source>
</evidence>
<dbReference type="InterPro" id="IPR005719">
    <property type="entry name" value="Dihydroorotate_DH_2"/>
</dbReference>
<dbReference type="InterPro" id="IPR013785">
    <property type="entry name" value="Aldolase_TIM"/>
</dbReference>
<feature type="binding site" evidence="11">
    <location>
        <begin position="259"/>
        <end position="260"/>
    </location>
    <ligand>
        <name>substrate</name>
    </ligand>
</feature>
<feature type="binding site" evidence="11">
    <location>
        <begin position="123"/>
        <end position="127"/>
    </location>
    <ligand>
        <name>substrate</name>
    </ligand>
</feature>
<dbReference type="SUPFAM" id="SSF51395">
    <property type="entry name" value="FMN-linked oxidoreductases"/>
    <property type="match status" value="1"/>
</dbReference>
<evidence type="ECO:0000256" key="8">
    <source>
        <dbReference type="ARBA" id="ARBA00023002"/>
    </source>
</evidence>
<evidence type="ECO:0000313" key="13">
    <source>
        <dbReference type="EMBL" id="MBA8795090.1"/>
    </source>
</evidence>
<evidence type="ECO:0000256" key="9">
    <source>
        <dbReference type="ARBA" id="ARBA00023136"/>
    </source>
</evidence>
<dbReference type="PANTHER" id="PTHR48109">
    <property type="entry name" value="DIHYDROOROTATE DEHYDROGENASE (QUINONE), MITOCHONDRIAL-RELATED"/>
    <property type="match status" value="1"/>
</dbReference>
<comment type="caution">
    <text evidence="13">The sequence shown here is derived from an EMBL/GenBank/DDBJ whole genome shotgun (WGS) entry which is preliminary data.</text>
</comment>
<protein>
    <recommendedName>
        <fullName evidence="11">Dihydroorotate dehydrogenase (quinone)</fullName>
        <ecNumber evidence="11">1.3.5.2</ecNumber>
    </recommendedName>
    <alternativeName>
        <fullName evidence="11">DHOdehase</fullName>
        <shortName evidence="11">DHOD</shortName>
        <shortName evidence="11">DHODase</shortName>
    </alternativeName>
    <alternativeName>
        <fullName evidence="11">Dihydroorotate oxidase</fullName>
    </alternativeName>
</protein>
<dbReference type="HAMAP" id="MF_00225">
    <property type="entry name" value="DHO_dh_type2"/>
    <property type="match status" value="1"/>
</dbReference>
<proteinExistence type="inferred from homology"/>
<comment type="catalytic activity">
    <reaction evidence="10 11">
        <text>(S)-dihydroorotate + a quinone = orotate + a quinol</text>
        <dbReference type="Rhea" id="RHEA:30187"/>
        <dbReference type="ChEBI" id="CHEBI:24646"/>
        <dbReference type="ChEBI" id="CHEBI:30839"/>
        <dbReference type="ChEBI" id="CHEBI:30864"/>
        <dbReference type="ChEBI" id="CHEBI:132124"/>
        <dbReference type="EC" id="1.3.5.2"/>
    </reaction>
</comment>
<keyword evidence="6 11" id="KW-0288">FMN</keyword>
<sequence>MSLVGAGYTRLARPVLFRRHGGDAERVHEETLRLLELVASTPPGRKLLRVVGGAPAGPVTVAGIAFPGRVGVAAGLDKNGRAARAWGPLGFGFAELGTVTAQAQPGNDRPRLFRLPASRGIVNRMGFNNDGAAALAGRLDRLGVRRGNAALGLPLGISIGKTKVVPVEDAVPDYLAALDLVAPYADYLAVNVSSPNTPGLRGLQDRAALAGLLTALHTAPAAAGLPIFVKIAPDLTDAALDEVLAVCTDTGVAGLVATNTTLAREHVRYAELALAREAGGLSGAPLTRRAREVVGYLTAHTDLPVMGVGGVLTAADAAALFDAGAALVQLYTGFIYAGPGLVRAINQHARRRP</sequence>
<feature type="active site" description="Nucleophile" evidence="11">
    <location>
        <position position="194"/>
    </location>
</feature>
<dbReference type="InterPro" id="IPR005720">
    <property type="entry name" value="Dihydroorotate_DH_cat"/>
</dbReference>
<evidence type="ECO:0000256" key="4">
    <source>
        <dbReference type="ARBA" id="ARBA00005359"/>
    </source>
</evidence>
<dbReference type="RefSeq" id="WP_182560691.1">
    <property type="nucleotide sequence ID" value="NZ_JACGWT010000004.1"/>
</dbReference>
<feature type="binding site" evidence="11">
    <location>
        <position position="158"/>
    </location>
    <ligand>
        <name>FMN</name>
        <dbReference type="ChEBI" id="CHEBI:58210"/>
    </ligand>
</feature>
<dbReference type="PANTHER" id="PTHR48109:SF4">
    <property type="entry name" value="DIHYDROOROTATE DEHYDROGENASE (QUINONE), MITOCHONDRIAL"/>
    <property type="match status" value="1"/>
</dbReference>
<feature type="binding site" evidence="11">
    <location>
        <position position="283"/>
    </location>
    <ligand>
        <name>FMN</name>
        <dbReference type="ChEBI" id="CHEBI:58210"/>
    </ligand>
</feature>
<dbReference type="InterPro" id="IPR012135">
    <property type="entry name" value="Dihydroorotate_DH_1_2"/>
</dbReference>
<dbReference type="InterPro" id="IPR050074">
    <property type="entry name" value="DHO_dehydrogenase"/>
</dbReference>
<keyword evidence="8 11" id="KW-0560">Oxidoreductase</keyword>
<feature type="binding site" evidence="11">
    <location>
        <position position="230"/>
    </location>
    <ligand>
        <name>FMN</name>
        <dbReference type="ChEBI" id="CHEBI:58210"/>
    </ligand>
</feature>
<evidence type="ECO:0000256" key="2">
    <source>
        <dbReference type="ARBA" id="ARBA00004370"/>
    </source>
</evidence>
<dbReference type="GO" id="GO:0044205">
    <property type="term" value="P:'de novo' UMP biosynthetic process"/>
    <property type="evidence" value="ECO:0007669"/>
    <property type="project" value="UniProtKB-UniRule"/>
</dbReference>
<keyword evidence="14" id="KW-1185">Reference proteome</keyword>
<comment type="subcellular location">
    <subcellularLocation>
        <location evidence="11">Cell membrane</location>
        <topology evidence="11">Peripheral membrane protein</topology>
    </subcellularLocation>
    <subcellularLocation>
        <location evidence="2">Membrane</location>
    </subcellularLocation>
</comment>
<feature type="binding site" evidence="11">
    <location>
        <position position="78"/>
    </location>
    <ligand>
        <name>substrate</name>
    </ligand>
</feature>
<dbReference type="PROSITE" id="PS00912">
    <property type="entry name" value="DHODEHASE_2"/>
    <property type="match status" value="1"/>
</dbReference>
<evidence type="ECO:0000259" key="12">
    <source>
        <dbReference type="Pfam" id="PF01180"/>
    </source>
</evidence>
<comment type="function">
    <text evidence="1 11">Catalyzes the conversion of dihydroorotate to orotate with quinone as electron acceptor.</text>
</comment>
<evidence type="ECO:0000256" key="10">
    <source>
        <dbReference type="ARBA" id="ARBA00048639"/>
    </source>
</evidence>
<comment type="subunit">
    <text evidence="11">Monomer.</text>
</comment>
<feature type="binding site" evidence="11">
    <location>
        <position position="191"/>
    </location>
    <ligand>
        <name>FMN</name>
        <dbReference type="ChEBI" id="CHEBI:58210"/>
    </ligand>
</feature>
<dbReference type="EMBL" id="JACGWT010000004">
    <property type="protein sequence ID" value="MBA8795090.1"/>
    <property type="molecule type" value="Genomic_DNA"/>
</dbReference>
<feature type="binding site" evidence="11">
    <location>
        <position position="98"/>
    </location>
    <ligand>
        <name>FMN</name>
        <dbReference type="ChEBI" id="CHEBI:58210"/>
    </ligand>
</feature>
<feature type="binding site" evidence="11">
    <location>
        <position position="310"/>
    </location>
    <ligand>
        <name>FMN</name>
        <dbReference type="ChEBI" id="CHEBI:58210"/>
    </ligand>
</feature>
<keyword evidence="9 11" id="KW-0472">Membrane</keyword>
<comment type="similarity">
    <text evidence="4 11">Belongs to the dihydroorotate dehydrogenase family. Type 2 subfamily.</text>
</comment>
<evidence type="ECO:0000256" key="11">
    <source>
        <dbReference type="HAMAP-Rule" id="MF_00225"/>
    </source>
</evidence>
<dbReference type="NCBIfam" id="TIGR01036">
    <property type="entry name" value="pyrD_sub2"/>
    <property type="match status" value="1"/>
</dbReference>
<dbReference type="Proteomes" id="UP000523079">
    <property type="component" value="Unassembled WGS sequence"/>
</dbReference>
<feature type="binding site" evidence="11">
    <location>
        <position position="196"/>
    </location>
    <ligand>
        <name>substrate</name>
    </ligand>
</feature>
<dbReference type="GO" id="GO:0006207">
    <property type="term" value="P:'de novo' pyrimidine nucleobase biosynthetic process"/>
    <property type="evidence" value="ECO:0007669"/>
    <property type="project" value="UniProtKB-UniRule"/>
</dbReference>
<dbReference type="PIRSF" id="PIRSF000164">
    <property type="entry name" value="DHO_oxidase"/>
    <property type="match status" value="1"/>
</dbReference>
<dbReference type="PROSITE" id="PS00911">
    <property type="entry name" value="DHODEHASE_1"/>
    <property type="match status" value="1"/>
</dbReference>
<dbReference type="AlphaFoldDB" id="A0A7W3P6N0"/>
<evidence type="ECO:0000313" key="14">
    <source>
        <dbReference type="Proteomes" id="UP000523079"/>
    </source>
</evidence>
<dbReference type="NCBIfam" id="NF003652">
    <property type="entry name" value="PRK05286.2-5"/>
    <property type="match status" value="1"/>
</dbReference>
<evidence type="ECO:0000256" key="5">
    <source>
        <dbReference type="ARBA" id="ARBA00022630"/>
    </source>
</evidence>
<evidence type="ECO:0000256" key="3">
    <source>
        <dbReference type="ARBA" id="ARBA00005161"/>
    </source>
</evidence>